<dbReference type="Proteomes" id="UP000001058">
    <property type="component" value="Unassembled WGS sequence"/>
</dbReference>
<feature type="region of interest" description="Disordered" evidence="1">
    <location>
        <begin position="442"/>
        <end position="517"/>
    </location>
</feature>
<feature type="compositionally biased region" description="Low complexity" evidence="1">
    <location>
        <begin position="572"/>
        <end position="583"/>
    </location>
</feature>
<dbReference type="EMBL" id="GL378339">
    <property type="protein sequence ID" value="EFJ48477.1"/>
    <property type="molecule type" value="Genomic_DNA"/>
</dbReference>
<feature type="region of interest" description="Disordered" evidence="1">
    <location>
        <begin position="159"/>
        <end position="215"/>
    </location>
</feature>
<organism evidence="3">
    <name type="scientific">Volvox carteri f. nagariensis</name>
    <dbReference type="NCBI Taxonomy" id="3068"/>
    <lineage>
        <taxon>Eukaryota</taxon>
        <taxon>Viridiplantae</taxon>
        <taxon>Chlorophyta</taxon>
        <taxon>core chlorophytes</taxon>
        <taxon>Chlorophyceae</taxon>
        <taxon>CS clade</taxon>
        <taxon>Chlamydomonadales</taxon>
        <taxon>Volvocaceae</taxon>
        <taxon>Volvox</taxon>
    </lineage>
</organism>
<feature type="compositionally biased region" description="Polar residues" evidence="1">
    <location>
        <begin position="284"/>
        <end position="296"/>
    </location>
</feature>
<dbReference type="OrthoDB" id="549866at2759"/>
<keyword evidence="3" id="KW-1185">Reference proteome</keyword>
<dbReference type="GeneID" id="9616691"/>
<dbReference type="KEGG" id="vcn:VOLCADRAFT_90743"/>
<sequence length="607" mass="59996">MDGRGTGAGAGGSPPTGSYSTPCVHEQMRKRQRSNPGPETGPYDDVLGGGSWRYSPVSDPDIDYNVQASKRYLSEVMANNLTRHMSLRHISSPSAAPLPFTSGLGIPGGDIHSLTHPHAALPPLPQAHLFSTFAQSHGPGPLTPPGGCSPQRTCISEMSEGLPDPAGGEVAQPMNVSDASHSQGGCAGGATGASGSKASAAATAESTSETADSDLLYERERSVSLSGTPWCHGSGASTAGFSIATAAVASGVGGVATGRVPLPPGVLLSASSVAHLGVGHGAISGSTGSPFSSQGALSRRMSDAPQGAGPAGPASAAQQQHQQQHMGRGPYPRGHTSGGRGMLPDMPSSPSDSRFGGLDLRKTALLRNFAAASRRTEETTSDGGTAVAMAAASGYHPSGAIASVGLGIMMADSGSSESAAGTSTCAAAAMAMSAVATRGSFAVRGGGNGGRSATSRSDSGLSDGMSEGDRGGATGMELSSNSADGGGAGAGGSGVLVGNGPEDPLSEQQRQKEESDEARLGVLHQPRPHAQLAAAPSHTCVLGVPGAGCMVAGGTSGTSAGTSLPPAYSCSLGSPPGGLTTPLPVQPPAQLQRERNSIAGPPSCNQF</sequence>
<feature type="compositionally biased region" description="Polar residues" evidence="1">
    <location>
        <begin position="451"/>
        <end position="460"/>
    </location>
</feature>
<gene>
    <name evidence="2" type="ORF">VOLCADRAFT_90743</name>
</gene>
<feature type="region of interest" description="Disordered" evidence="1">
    <location>
        <begin position="1"/>
        <end position="54"/>
    </location>
</feature>
<accession>D8TVM0</accession>
<feature type="compositionally biased region" description="Low complexity" evidence="1">
    <location>
        <begin position="193"/>
        <end position="210"/>
    </location>
</feature>
<feature type="compositionally biased region" description="Low complexity" evidence="1">
    <location>
        <begin position="344"/>
        <end position="353"/>
    </location>
</feature>
<proteinExistence type="predicted"/>
<dbReference type="RefSeq" id="XP_002950276.1">
    <property type="nucleotide sequence ID" value="XM_002950230.1"/>
</dbReference>
<reference evidence="2 3" key="1">
    <citation type="journal article" date="2010" name="Science">
        <title>Genomic analysis of organismal complexity in the multicellular green alga Volvox carteri.</title>
        <authorList>
            <person name="Prochnik S.E."/>
            <person name="Umen J."/>
            <person name="Nedelcu A.M."/>
            <person name="Hallmann A."/>
            <person name="Miller S.M."/>
            <person name="Nishii I."/>
            <person name="Ferris P."/>
            <person name="Kuo A."/>
            <person name="Mitros T."/>
            <person name="Fritz-Laylin L.K."/>
            <person name="Hellsten U."/>
            <person name="Chapman J."/>
            <person name="Simakov O."/>
            <person name="Rensing S.A."/>
            <person name="Terry A."/>
            <person name="Pangilinan J."/>
            <person name="Kapitonov V."/>
            <person name="Jurka J."/>
            <person name="Salamov A."/>
            <person name="Shapiro H."/>
            <person name="Schmutz J."/>
            <person name="Grimwood J."/>
            <person name="Lindquist E."/>
            <person name="Lucas S."/>
            <person name="Grigoriev I.V."/>
            <person name="Schmitt R."/>
            <person name="Kirk D."/>
            <person name="Rokhsar D.S."/>
        </authorList>
    </citation>
    <scope>NUCLEOTIDE SEQUENCE [LARGE SCALE GENOMIC DNA]</scope>
    <source>
        <strain evidence="3">f. Nagariensis / Eve</strain>
    </source>
</reference>
<evidence type="ECO:0000313" key="2">
    <source>
        <dbReference type="EMBL" id="EFJ48477.1"/>
    </source>
</evidence>
<feature type="compositionally biased region" description="Gly residues" evidence="1">
    <location>
        <begin position="1"/>
        <end position="14"/>
    </location>
</feature>
<feature type="region of interest" description="Disordered" evidence="1">
    <location>
        <begin position="284"/>
        <end position="355"/>
    </location>
</feature>
<dbReference type="InParanoid" id="D8TVM0"/>
<evidence type="ECO:0000256" key="1">
    <source>
        <dbReference type="SAM" id="MobiDB-lite"/>
    </source>
</evidence>
<protein>
    <submittedName>
        <fullName evidence="2">Uncharacterized protein</fullName>
    </submittedName>
</protein>
<evidence type="ECO:0000313" key="3">
    <source>
        <dbReference type="Proteomes" id="UP000001058"/>
    </source>
</evidence>
<feature type="region of interest" description="Disordered" evidence="1">
    <location>
        <begin position="572"/>
        <end position="607"/>
    </location>
</feature>
<feature type="compositionally biased region" description="Low complexity" evidence="1">
    <location>
        <begin position="304"/>
        <end position="324"/>
    </location>
</feature>
<feature type="compositionally biased region" description="Gly residues" evidence="1">
    <location>
        <begin position="484"/>
        <end position="497"/>
    </location>
</feature>
<name>D8TVM0_VOLCA</name>
<dbReference type="AlphaFoldDB" id="D8TVM0"/>